<dbReference type="EMBL" id="FOKA01000004">
    <property type="protein sequence ID" value="SFA96771.1"/>
    <property type="molecule type" value="Genomic_DNA"/>
</dbReference>
<sequence>MGVETMSALVAQAGDEDPLRALAAVAELQREVHRTEATVVRRARVGGATWEQIAAALGVTRQAVHKRYGGSRFGRG</sequence>
<evidence type="ECO:0000313" key="2">
    <source>
        <dbReference type="Proteomes" id="UP000199012"/>
    </source>
</evidence>
<dbReference type="Proteomes" id="UP000199012">
    <property type="component" value="Unassembled WGS sequence"/>
</dbReference>
<evidence type="ECO:0000313" key="1">
    <source>
        <dbReference type="EMBL" id="SFA96771.1"/>
    </source>
</evidence>
<accession>A0A1I0X776</accession>
<dbReference type="RefSeq" id="WP_090031586.1">
    <property type="nucleotide sequence ID" value="NZ_BONM01000017.1"/>
</dbReference>
<dbReference type="STRING" id="988821.SAMN05421867_104177"/>
<proteinExistence type="predicted"/>
<dbReference type="AlphaFoldDB" id="A0A1I0X776"/>
<evidence type="ECO:0008006" key="3">
    <source>
        <dbReference type="Google" id="ProtNLM"/>
    </source>
</evidence>
<reference evidence="2" key="1">
    <citation type="submission" date="2016-10" db="EMBL/GenBank/DDBJ databases">
        <authorList>
            <person name="Varghese N."/>
            <person name="Submissions S."/>
        </authorList>
    </citation>
    <scope>NUCLEOTIDE SEQUENCE [LARGE SCALE GENOMIC DNA]</scope>
    <source>
        <strain evidence="2">CGMCC 4.6945</strain>
    </source>
</reference>
<name>A0A1I0X776_9CELL</name>
<organism evidence="1 2">
    <name type="scientific">Cellulomonas marina</name>
    <dbReference type="NCBI Taxonomy" id="988821"/>
    <lineage>
        <taxon>Bacteria</taxon>
        <taxon>Bacillati</taxon>
        <taxon>Actinomycetota</taxon>
        <taxon>Actinomycetes</taxon>
        <taxon>Micrococcales</taxon>
        <taxon>Cellulomonadaceae</taxon>
        <taxon>Cellulomonas</taxon>
    </lineage>
</organism>
<gene>
    <name evidence="1" type="ORF">SAMN05421867_104177</name>
</gene>
<keyword evidence="2" id="KW-1185">Reference proteome</keyword>
<protein>
    <recommendedName>
        <fullName evidence="3">Homeodomain-like domain-containing protein</fullName>
    </recommendedName>
</protein>